<protein>
    <submittedName>
        <fullName evidence="1">Uncharacterized protein</fullName>
    </submittedName>
</protein>
<reference evidence="1" key="2">
    <citation type="journal article" date="2000" name="Genome Res.">
        <title>Normalization and subtraction of cap-trapper-selected cDNAs to prepare full-length cDNA libraries for rapid discovery of new genes.</title>
        <authorList>
            <person name="Carninci P."/>
            <person name="Shibata Y."/>
            <person name="Hayatsu N."/>
            <person name="Sugahara Y."/>
            <person name="Shibata K."/>
            <person name="Itoh M."/>
            <person name="Konno H."/>
            <person name="Okazaki Y."/>
            <person name="Muramatsu M."/>
            <person name="Hayashizaki Y."/>
        </authorList>
    </citation>
    <scope>NUCLEOTIDE SEQUENCE</scope>
    <source>
        <strain evidence="1">C57BL/6J</strain>
        <tissue evidence="1">Visual cortex</tissue>
    </source>
</reference>
<dbReference type="EMBL" id="AK158955">
    <property type="protein sequence ID" value="BAE34739.1"/>
    <property type="molecule type" value="mRNA"/>
</dbReference>
<reference evidence="1" key="4">
    <citation type="journal article" date="2001" name="Nature">
        <title>Functional annotation of a full-length mouse cDNA collection.</title>
        <authorList>
            <consortium name="The RIKEN Genome Exploration Research Group Phase II Team and the FANTOM Consortium"/>
        </authorList>
    </citation>
    <scope>NUCLEOTIDE SEQUENCE</scope>
    <source>
        <strain evidence="1">C57BL/6J</strain>
        <tissue evidence="1">Visual cortex</tissue>
    </source>
</reference>
<reference evidence="1" key="6">
    <citation type="submission" date="2004-03" db="EMBL/GenBank/DDBJ databases">
        <authorList>
            <person name="Arakawa T."/>
            <person name="Carninci P."/>
            <person name="Fukuda S."/>
            <person name="Hashizume W."/>
            <person name="Hayashida K."/>
            <person name="Hori F."/>
            <person name="Iida J."/>
            <person name="Imamura K."/>
            <person name="Imotani K."/>
            <person name="Itoh M."/>
            <person name="Kanagawa S."/>
            <person name="Kawai J."/>
            <person name="Kojima M."/>
            <person name="Konno H."/>
            <person name="Murata M."/>
            <person name="Nakamura M."/>
            <person name="Ninomiya N."/>
            <person name="Nishiyori H."/>
            <person name="Nomura K."/>
            <person name="Ohno M."/>
            <person name="Sakazume N."/>
            <person name="Sano H."/>
            <person name="Sasaki D."/>
            <person name="Shibata K."/>
            <person name="Shiraki T."/>
            <person name="Tagami M."/>
            <person name="Tagami Y."/>
            <person name="Waki K."/>
            <person name="Watahiki A."/>
            <person name="Muramatsu M."/>
            <person name="Hayashizaki Y."/>
        </authorList>
    </citation>
    <scope>NUCLEOTIDE SEQUENCE</scope>
    <source>
        <strain evidence="1">C57BL/6J</strain>
        <tissue evidence="1">Visual cortex</tissue>
    </source>
</reference>
<proteinExistence type="evidence at transcript level"/>
<dbReference type="PeptideAtlas" id="Q3TY25"/>
<dbReference type="AlphaFoldDB" id="Q3TY25"/>
<accession>Q3TY25</accession>
<reference evidence="1" key="8">
    <citation type="journal article" date="2005" name="Science">
        <title>Antisense Transcription in the Mammalian Transcriptome.</title>
        <authorList>
            <consortium name="RIKEN Genome Exploration Research Group and Genome Science Group (Genome Network Project Core Group) and the FANTOM Consortium"/>
        </authorList>
    </citation>
    <scope>NUCLEOTIDE SEQUENCE</scope>
    <source>
        <strain evidence="1">C57BL/6J</strain>
        <tissue evidence="1">Visual cortex</tissue>
    </source>
</reference>
<reference evidence="1" key="3">
    <citation type="journal article" date="2000" name="Genome Res.">
        <title>RIKEN integrated sequence analysis (RISA) system--384-format sequencing pipeline with 384 multicapillary sequencer.</title>
        <authorList>
            <person name="Shibata K."/>
            <person name="Itoh M."/>
            <person name="Aizawa K."/>
            <person name="Nagaoka S."/>
            <person name="Sasaki N."/>
            <person name="Carninci P."/>
            <person name="Konno H."/>
            <person name="Akiyama J."/>
            <person name="Nishi K."/>
            <person name="Kitsunai T."/>
            <person name="Tashiro H."/>
            <person name="Itoh M."/>
            <person name="Sumi N."/>
            <person name="Ishii Y."/>
            <person name="Nakamura S."/>
            <person name="Hazama M."/>
            <person name="Nishine T."/>
            <person name="Harada A."/>
            <person name="Yamamoto R."/>
            <person name="Matsumoto H."/>
            <person name="Sakaguchi S."/>
            <person name="Ikegami T."/>
            <person name="Kashiwagi K."/>
            <person name="Fujiwake S."/>
            <person name="Inoue K."/>
            <person name="Togawa Y."/>
            <person name="Izawa M."/>
            <person name="Ohara E."/>
            <person name="Watahiki M."/>
            <person name="Yoneda Y."/>
            <person name="Ishikawa T."/>
            <person name="Ozawa K."/>
            <person name="Tanaka T."/>
            <person name="Matsuura S."/>
            <person name="Kawai J."/>
            <person name="Okazaki Y."/>
            <person name="Muramatsu M."/>
            <person name="Inoue Y."/>
            <person name="Kira A."/>
            <person name="Hayashizaki Y."/>
        </authorList>
    </citation>
    <scope>NUCLEOTIDE SEQUENCE</scope>
    <source>
        <strain evidence="1">C57BL/6J</strain>
        <tissue evidence="1">Visual cortex</tissue>
    </source>
</reference>
<sequence>MPNITLSLFLSVRKSNCQNQNSIILSLSEENIKRLRGLFLYFYIVFPYLKVLKRPPLKTHLQLQKSEH</sequence>
<name>Q3TY25_MOUSE</name>
<evidence type="ECO:0000313" key="1">
    <source>
        <dbReference type="EMBL" id="BAE34739.1"/>
    </source>
</evidence>
<reference evidence="1" key="5">
    <citation type="journal article" date="2002" name="Nature">
        <title>Analysis of the mouse transcriptome based on functional annotation of 60,770 full-length cDNAs.</title>
        <authorList>
            <consortium name="The FANTOM Consortium and the RIKEN Genome Exploration Research Group Phase I and II Team"/>
        </authorList>
    </citation>
    <scope>NUCLEOTIDE SEQUENCE</scope>
    <source>
        <strain evidence="1">C57BL/6J</strain>
        <tissue evidence="1">Visual cortex</tissue>
    </source>
</reference>
<reference evidence="1" key="7">
    <citation type="journal article" date="2005" name="Science">
        <title>The Transcriptional Landscape of the Mammalian Genome.</title>
        <authorList>
            <consortium name="The FANTOM Consortium"/>
            <consortium name="Riken Genome Exploration Research Group and Genome Science Group (Genome Network Project Core Group)"/>
        </authorList>
    </citation>
    <scope>NUCLEOTIDE SEQUENCE</scope>
    <source>
        <strain evidence="1">C57BL/6J</strain>
        <tissue evidence="1">Visual cortex</tissue>
    </source>
</reference>
<reference evidence="1" key="1">
    <citation type="journal article" date="1999" name="Methods Enzymol.">
        <title>High-efficiency full-length cDNA cloning.</title>
        <authorList>
            <person name="Carninci P."/>
            <person name="Hayashizaki Y."/>
        </authorList>
    </citation>
    <scope>NUCLEOTIDE SEQUENCE</scope>
    <source>
        <strain evidence="1">C57BL/6J</strain>
        <tissue evidence="1">Visual cortex</tissue>
    </source>
</reference>
<organism evidence="1">
    <name type="scientific">Mus musculus</name>
    <name type="common">Mouse</name>
    <dbReference type="NCBI Taxonomy" id="10090"/>
    <lineage>
        <taxon>Eukaryota</taxon>
        <taxon>Metazoa</taxon>
        <taxon>Chordata</taxon>
        <taxon>Craniata</taxon>
        <taxon>Vertebrata</taxon>
        <taxon>Euteleostomi</taxon>
        <taxon>Mammalia</taxon>
        <taxon>Eutheria</taxon>
        <taxon>Euarchontoglires</taxon>
        <taxon>Glires</taxon>
        <taxon>Rodentia</taxon>
        <taxon>Myomorpha</taxon>
        <taxon>Muroidea</taxon>
        <taxon>Muridae</taxon>
        <taxon>Murinae</taxon>
        <taxon>Mus</taxon>
        <taxon>Mus</taxon>
    </lineage>
</organism>